<dbReference type="InterPro" id="IPR039421">
    <property type="entry name" value="Type_1_exporter"/>
</dbReference>
<dbReference type="SUPFAM" id="SSF52540">
    <property type="entry name" value="P-loop containing nucleoside triphosphate hydrolases"/>
    <property type="match status" value="1"/>
</dbReference>
<dbReference type="GO" id="GO:0030253">
    <property type="term" value="P:protein secretion by the type I secretion system"/>
    <property type="evidence" value="ECO:0007669"/>
    <property type="project" value="InterPro"/>
</dbReference>
<dbReference type="InterPro" id="IPR027417">
    <property type="entry name" value="P-loop_NTPase"/>
</dbReference>
<dbReference type="GO" id="GO:0140359">
    <property type="term" value="F:ABC-type transporter activity"/>
    <property type="evidence" value="ECO:0007669"/>
    <property type="project" value="InterPro"/>
</dbReference>
<evidence type="ECO:0000256" key="2">
    <source>
        <dbReference type="ARBA" id="ARBA00022448"/>
    </source>
</evidence>
<dbReference type="GO" id="GO:0005886">
    <property type="term" value="C:plasma membrane"/>
    <property type="evidence" value="ECO:0007669"/>
    <property type="project" value="UniProtKB-SubCell"/>
</dbReference>
<dbReference type="PANTHER" id="PTHR24221:SF248">
    <property type="entry name" value="ABC TRANSPORTER TRANSMEMBRANE REGION"/>
    <property type="match status" value="1"/>
</dbReference>
<keyword evidence="5" id="KW-0547">Nucleotide-binding</keyword>
<proteinExistence type="predicted"/>
<dbReference type="InterPro" id="IPR010128">
    <property type="entry name" value="ATPase_T1SS_PrtD-like"/>
</dbReference>
<dbReference type="CDD" id="cd18586">
    <property type="entry name" value="ABC_6TM_PrtD_like"/>
    <property type="match status" value="1"/>
</dbReference>
<evidence type="ECO:0000256" key="1">
    <source>
        <dbReference type="ARBA" id="ARBA00004651"/>
    </source>
</evidence>
<evidence type="ECO:0000256" key="5">
    <source>
        <dbReference type="ARBA" id="ARBA00022741"/>
    </source>
</evidence>
<protein>
    <submittedName>
        <fullName evidence="13">Peptidase</fullName>
    </submittedName>
</protein>
<dbReference type="FunFam" id="3.40.50.300:FF:001444">
    <property type="entry name" value="ABC transporter ATP-binding protein"/>
    <property type="match status" value="1"/>
</dbReference>
<dbReference type="Gene3D" id="3.40.50.300">
    <property type="entry name" value="P-loop containing nucleotide triphosphate hydrolases"/>
    <property type="match status" value="1"/>
</dbReference>
<keyword evidence="4 10" id="KW-0812">Transmembrane</keyword>
<keyword evidence="7 10" id="KW-1133">Transmembrane helix</keyword>
<dbReference type="Pfam" id="PF00005">
    <property type="entry name" value="ABC_tran"/>
    <property type="match status" value="1"/>
</dbReference>
<evidence type="ECO:0000313" key="14">
    <source>
        <dbReference type="Proteomes" id="UP000032748"/>
    </source>
</evidence>
<dbReference type="InterPro" id="IPR017871">
    <property type="entry name" value="ABC_transporter-like_CS"/>
</dbReference>
<feature type="domain" description="ABC transporter" evidence="11">
    <location>
        <begin position="330"/>
        <end position="565"/>
    </location>
</feature>
<organism evidence="13 14">
    <name type="scientific">Pseudomonas chlororaphis</name>
    <dbReference type="NCBI Taxonomy" id="587753"/>
    <lineage>
        <taxon>Bacteria</taxon>
        <taxon>Pseudomonadati</taxon>
        <taxon>Pseudomonadota</taxon>
        <taxon>Gammaproteobacteria</taxon>
        <taxon>Pseudomonadales</taxon>
        <taxon>Pseudomonadaceae</taxon>
        <taxon>Pseudomonas</taxon>
    </lineage>
</organism>
<evidence type="ECO:0000256" key="6">
    <source>
        <dbReference type="ARBA" id="ARBA00022840"/>
    </source>
</evidence>
<dbReference type="InterPro" id="IPR036640">
    <property type="entry name" value="ABC1_TM_sf"/>
</dbReference>
<dbReference type="InterPro" id="IPR047957">
    <property type="entry name" value="ABC_AprD-like_6TM"/>
</dbReference>
<dbReference type="GO" id="GO:0030256">
    <property type="term" value="C:type I protein secretion system complex"/>
    <property type="evidence" value="ECO:0007669"/>
    <property type="project" value="InterPro"/>
</dbReference>
<dbReference type="PROSITE" id="PS00211">
    <property type="entry name" value="ABC_TRANSPORTER_1"/>
    <property type="match status" value="1"/>
</dbReference>
<dbReference type="GO" id="GO:0005524">
    <property type="term" value="F:ATP binding"/>
    <property type="evidence" value="ECO:0007669"/>
    <property type="project" value="UniProtKB-KW"/>
</dbReference>
<feature type="transmembrane region" description="Helical" evidence="10">
    <location>
        <begin position="54"/>
        <end position="74"/>
    </location>
</feature>
<dbReference type="GO" id="GO:0016887">
    <property type="term" value="F:ATP hydrolysis activity"/>
    <property type="evidence" value="ECO:0007669"/>
    <property type="project" value="InterPro"/>
</dbReference>
<dbReference type="InterPro" id="IPR011527">
    <property type="entry name" value="ABC1_TM_dom"/>
</dbReference>
<evidence type="ECO:0000256" key="9">
    <source>
        <dbReference type="SAM" id="MobiDB-lite"/>
    </source>
</evidence>
<dbReference type="KEGG" id="pcz:PCL1606_25340"/>
<comment type="subcellular location">
    <subcellularLocation>
        <location evidence="1">Cell membrane</location>
        <topology evidence="1">Multi-pass membrane protein</topology>
    </subcellularLocation>
</comment>
<dbReference type="PROSITE" id="PS50893">
    <property type="entry name" value="ABC_TRANSPORTER_2"/>
    <property type="match status" value="1"/>
</dbReference>
<dbReference type="PATRIC" id="fig|587753.10.peg.2529"/>
<dbReference type="AlphaFoldDB" id="A0A0D5XZ30"/>
<dbReference type="EMBL" id="CP011110">
    <property type="protein sequence ID" value="AKA23987.1"/>
    <property type="molecule type" value="Genomic_DNA"/>
</dbReference>
<evidence type="ECO:0000259" key="11">
    <source>
        <dbReference type="PROSITE" id="PS50893"/>
    </source>
</evidence>
<dbReference type="SUPFAM" id="SSF90123">
    <property type="entry name" value="ABC transporter transmembrane region"/>
    <property type="match status" value="1"/>
</dbReference>
<evidence type="ECO:0000256" key="4">
    <source>
        <dbReference type="ARBA" id="ARBA00022692"/>
    </source>
</evidence>
<feature type="transmembrane region" description="Helical" evidence="10">
    <location>
        <begin position="155"/>
        <end position="173"/>
    </location>
</feature>
<sequence length="596" mass="64376">MRNAPENSLKIALKACRDSFISVGFFSFFINALMLVPTFYMLQVYGRVITSGSLTTLAMLTLIMTLLVITLGSLEWVRSRIMVRVSTRLDVLLGRQVYRASFKRALDSGGMDASAQPLSDLTGLRQFLTGNGLFAFFDAPWLPIYIAVMFLFHPWFGWVATGSALLLLVLAAVNEKLTAPTLAQANKEHIGATLHTTKNLRNAEVIESMGMLETLMDRWGLRQGNVLWLQSLASDRGAIVTTLSRSFRLLVQSLVLGLGAYLAVDHQVGAGMVFAGAVLLGRALAPIDLMIGSWKGFITARSQYNRLNAILDQQQAQAERLPLPAPLGQVQVENLIVAAPGSKTPILRNISFNVPAGCVVGIIGPSASGKSTLARALLGVWPAQHGVVRLDGADIGTWDKHLLGPHIGYLPQDIELFEGSVAENIARFAEIDPQKVIQAARTAGVHEMILLLPDGYDTLIGSEGLMLSGGQRQRIGLARALYGEPRLIILDEPNSNLDEVGDRALVAAIQQIKQTGATLFVITHRTNLVSQLDRLMVMIAGGVSLYGPREQVLAELSAQQQPPKKPAVSAPAGASVAPVDMRKDPGDEPYDAQPAN</sequence>
<accession>A0A0D5XZ30</accession>
<feature type="transmembrane region" description="Helical" evidence="10">
    <location>
        <begin position="20"/>
        <end position="42"/>
    </location>
</feature>
<evidence type="ECO:0000313" key="13">
    <source>
        <dbReference type="EMBL" id="AKA23987.1"/>
    </source>
</evidence>
<evidence type="ECO:0000256" key="8">
    <source>
        <dbReference type="ARBA" id="ARBA00023136"/>
    </source>
</evidence>
<feature type="compositionally biased region" description="Low complexity" evidence="9">
    <location>
        <begin position="557"/>
        <end position="579"/>
    </location>
</feature>
<dbReference type="RefSeq" id="WP_044463710.1">
    <property type="nucleotide sequence ID" value="NZ_CP011110.1"/>
</dbReference>
<dbReference type="InterPro" id="IPR003439">
    <property type="entry name" value="ABC_transporter-like_ATP-bd"/>
</dbReference>
<evidence type="ECO:0000256" key="7">
    <source>
        <dbReference type="ARBA" id="ARBA00022989"/>
    </source>
</evidence>
<name>A0A0D5XZ30_9PSED</name>
<reference evidence="13 14" key="1">
    <citation type="journal article" date="2015" name="Mol. Plant Microbe Interact.">
        <title>Comparative Genomic Analysis of Pseudomonas chlororaphis PCL1606 Reveals New Insight into Antifungal Compounds Involved in Biocontrol.</title>
        <authorList>
            <person name="Calderon C.E."/>
            <person name="Ramos C."/>
            <person name="de Vicente A."/>
            <person name="Cazorla F.M."/>
        </authorList>
    </citation>
    <scope>NUCLEOTIDE SEQUENCE [LARGE SCALE GENOMIC DNA]</scope>
    <source>
        <strain evidence="13 14">PCL1606</strain>
    </source>
</reference>
<keyword evidence="8 10" id="KW-0472">Membrane</keyword>
<feature type="domain" description="ABC transmembrane type-1" evidence="12">
    <location>
        <begin position="23"/>
        <end position="299"/>
    </location>
</feature>
<evidence type="ECO:0000256" key="3">
    <source>
        <dbReference type="ARBA" id="ARBA00022475"/>
    </source>
</evidence>
<dbReference type="OrthoDB" id="9806127at2"/>
<dbReference type="Proteomes" id="UP000032748">
    <property type="component" value="Chromosome"/>
</dbReference>
<dbReference type="InterPro" id="IPR003593">
    <property type="entry name" value="AAA+_ATPase"/>
</dbReference>
<keyword evidence="3" id="KW-1003">Cell membrane</keyword>
<dbReference type="Gene3D" id="1.20.1560.10">
    <property type="entry name" value="ABC transporter type 1, transmembrane domain"/>
    <property type="match status" value="1"/>
</dbReference>
<keyword evidence="2" id="KW-0813">Transport</keyword>
<dbReference type="Pfam" id="PF00664">
    <property type="entry name" value="ABC_membrane"/>
    <property type="match status" value="1"/>
</dbReference>
<evidence type="ECO:0000259" key="12">
    <source>
        <dbReference type="PROSITE" id="PS50929"/>
    </source>
</evidence>
<dbReference type="CDD" id="cd03246">
    <property type="entry name" value="ABCC_Protease_Secretion"/>
    <property type="match status" value="1"/>
</dbReference>
<dbReference type="PANTHER" id="PTHR24221">
    <property type="entry name" value="ATP-BINDING CASSETTE SUB-FAMILY B"/>
    <property type="match status" value="1"/>
</dbReference>
<evidence type="ECO:0000256" key="10">
    <source>
        <dbReference type="SAM" id="Phobius"/>
    </source>
</evidence>
<feature type="region of interest" description="Disordered" evidence="9">
    <location>
        <begin position="556"/>
        <end position="596"/>
    </location>
</feature>
<dbReference type="PROSITE" id="PS50929">
    <property type="entry name" value="ABC_TM1F"/>
    <property type="match status" value="1"/>
</dbReference>
<dbReference type="SMART" id="SM00382">
    <property type="entry name" value="AAA"/>
    <property type="match status" value="1"/>
</dbReference>
<gene>
    <name evidence="13" type="ORF">PCL1606_25340</name>
</gene>
<dbReference type="GO" id="GO:0034040">
    <property type="term" value="F:ATPase-coupled lipid transmembrane transporter activity"/>
    <property type="evidence" value="ECO:0007669"/>
    <property type="project" value="TreeGrafter"/>
</dbReference>
<dbReference type="NCBIfam" id="TIGR01842">
    <property type="entry name" value="type_I_sec_PrtD"/>
    <property type="match status" value="1"/>
</dbReference>
<keyword evidence="6" id="KW-0067">ATP-binding</keyword>